<keyword evidence="5 8" id="KW-0812">Transmembrane</keyword>
<sequence>MHLRAYRTSILLGLFFTLLLSAFWFMPQLAFIIFLSLLLQLLLLPAVNQMNRRLPRALAAGLVLAAFVGLGFVLLGLVSSSFVPTFSRFITDFPQITEKFQNLPLLQESEFLHNELGNVWGEIKSTGITALRSSLQLLLSLFSKVIDFVIILFVTFYLLKDGEEIKQYLVTRFPQRDTGRVLKLFNNILGALRTYICSQLVICLITGIIVFLYFTVRDLPYASVFAMVSGIAEFIPVLGPTVASAFGTLLTATVEPFIALQTAGFYLLLTQINHNLVYPTLIGKSLNLHPIAIILGIILGGELLGATGMFLAVPFIVICKLVIEDIYENRLLQKKLQRESRWLAKKPTETQK</sequence>
<evidence type="ECO:0000256" key="7">
    <source>
        <dbReference type="ARBA" id="ARBA00023136"/>
    </source>
</evidence>
<comment type="subcellular location">
    <subcellularLocation>
        <location evidence="1">Cell membrane</location>
        <topology evidence="1">Multi-pass membrane protein</topology>
    </subcellularLocation>
</comment>
<dbReference type="OrthoDB" id="9793390at2"/>
<dbReference type="GO" id="GO:0055085">
    <property type="term" value="P:transmembrane transport"/>
    <property type="evidence" value="ECO:0007669"/>
    <property type="project" value="TreeGrafter"/>
</dbReference>
<keyword evidence="7 8" id="KW-0472">Membrane</keyword>
<feature type="transmembrane region" description="Helical" evidence="8">
    <location>
        <begin position="245"/>
        <end position="269"/>
    </location>
</feature>
<evidence type="ECO:0000256" key="6">
    <source>
        <dbReference type="ARBA" id="ARBA00022989"/>
    </source>
</evidence>
<dbReference type="InterPro" id="IPR002549">
    <property type="entry name" value="AI-2E-like"/>
</dbReference>
<feature type="transmembrane region" description="Helical" evidence="8">
    <location>
        <begin position="57"/>
        <end position="78"/>
    </location>
</feature>
<keyword evidence="3" id="KW-0813">Transport</keyword>
<dbReference type="PANTHER" id="PTHR21716">
    <property type="entry name" value="TRANSMEMBRANE PROTEIN"/>
    <property type="match status" value="1"/>
</dbReference>
<reference evidence="9 10" key="1">
    <citation type="submission" date="2016-10" db="EMBL/GenBank/DDBJ databases">
        <authorList>
            <person name="de Groot N.N."/>
        </authorList>
    </citation>
    <scope>NUCLEOTIDE SEQUENCE [LARGE SCALE GENOMIC DNA]</scope>
    <source>
        <strain evidence="9 10">Z108</strain>
    </source>
</reference>
<keyword evidence="6 8" id="KW-1133">Transmembrane helix</keyword>
<gene>
    <name evidence="9" type="ORF">SAMN04487861_101155</name>
</gene>
<evidence type="ECO:0000256" key="8">
    <source>
        <dbReference type="SAM" id="Phobius"/>
    </source>
</evidence>
<dbReference type="AlphaFoldDB" id="A0A1I3BQF1"/>
<feature type="transmembrane region" description="Helical" evidence="8">
    <location>
        <begin position="12"/>
        <end position="37"/>
    </location>
</feature>
<dbReference type="RefSeq" id="WP_075441499.1">
    <property type="nucleotide sequence ID" value="NZ_FOQK01000001.1"/>
</dbReference>
<dbReference type="Proteomes" id="UP000183639">
    <property type="component" value="Unassembled WGS sequence"/>
</dbReference>
<accession>A0A1I3BQF1</accession>
<dbReference type="EMBL" id="FOQK01000001">
    <property type="protein sequence ID" value="SFH64502.1"/>
    <property type="molecule type" value="Genomic_DNA"/>
</dbReference>
<evidence type="ECO:0000313" key="9">
    <source>
        <dbReference type="EMBL" id="SFH64502.1"/>
    </source>
</evidence>
<protein>
    <submittedName>
        <fullName evidence="9">Predicted PurR-regulated permease PerM</fullName>
    </submittedName>
</protein>
<evidence type="ECO:0000256" key="3">
    <source>
        <dbReference type="ARBA" id="ARBA00022448"/>
    </source>
</evidence>
<feature type="transmembrane region" description="Helical" evidence="8">
    <location>
        <begin position="137"/>
        <end position="159"/>
    </location>
</feature>
<name>A0A1I3BQF1_SELRU</name>
<dbReference type="GO" id="GO:0005886">
    <property type="term" value="C:plasma membrane"/>
    <property type="evidence" value="ECO:0007669"/>
    <property type="project" value="UniProtKB-SubCell"/>
</dbReference>
<feature type="transmembrane region" description="Helical" evidence="8">
    <location>
        <begin position="192"/>
        <end position="214"/>
    </location>
</feature>
<evidence type="ECO:0000313" key="10">
    <source>
        <dbReference type="Proteomes" id="UP000183639"/>
    </source>
</evidence>
<evidence type="ECO:0000256" key="1">
    <source>
        <dbReference type="ARBA" id="ARBA00004651"/>
    </source>
</evidence>
<feature type="transmembrane region" description="Helical" evidence="8">
    <location>
        <begin position="221"/>
        <end position="239"/>
    </location>
</feature>
<comment type="similarity">
    <text evidence="2">Belongs to the autoinducer-2 exporter (AI-2E) (TC 2.A.86) family.</text>
</comment>
<evidence type="ECO:0000256" key="4">
    <source>
        <dbReference type="ARBA" id="ARBA00022475"/>
    </source>
</evidence>
<organism evidence="9 10">
    <name type="scientific">Selenomonas ruminantium</name>
    <dbReference type="NCBI Taxonomy" id="971"/>
    <lineage>
        <taxon>Bacteria</taxon>
        <taxon>Bacillati</taxon>
        <taxon>Bacillota</taxon>
        <taxon>Negativicutes</taxon>
        <taxon>Selenomonadales</taxon>
        <taxon>Selenomonadaceae</taxon>
        <taxon>Selenomonas</taxon>
    </lineage>
</organism>
<evidence type="ECO:0000256" key="2">
    <source>
        <dbReference type="ARBA" id="ARBA00009773"/>
    </source>
</evidence>
<dbReference type="PANTHER" id="PTHR21716:SF53">
    <property type="entry name" value="PERMEASE PERM-RELATED"/>
    <property type="match status" value="1"/>
</dbReference>
<keyword evidence="4" id="KW-1003">Cell membrane</keyword>
<dbReference type="Pfam" id="PF01594">
    <property type="entry name" value="AI-2E_transport"/>
    <property type="match status" value="1"/>
</dbReference>
<proteinExistence type="inferred from homology"/>
<evidence type="ECO:0000256" key="5">
    <source>
        <dbReference type="ARBA" id="ARBA00022692"/>
    </source>
</evidence>